<feature type="compositionally biased region" description="Low complexity" evidence="1">
    <location>
        <begin position="22"/>
        <end position="38"/>
    </location>
</feature>
<feature type="region of interest" description="Disordered" evidence="1">
    <location>
        <begin position="1"/>
        <end position="54"/>
    </location>
</feature>
<evidence type="ECO:0000256" key="1">
    <source>
        <dbReference type="SAM" id="MobiDB-lite"/>
    </source>
</evidence>
<feature type="compositionally biased region" description="Acidic residues" evidence="1">
    <location>
        <begin position="1"/>
        <end position="20"/>
    </location>
</feature>
<feature type="region of interest" description="Disordered" evidence="1">
    <location>
        <begin position="213"/>
        <end position="294"/>
    </location>
</feature>
<evidence type="ECO:0000313" key="3">
    <source>
        <dbReference type="Proteomes" id="UP000816034"/>
    </source>
</evidence>
<evidence type="ECO:0000313" key="2">
    <source>
        <dbReference type="EMBL" id="KAG2392308.1"/>
    </source>
</evidence>
<accession>A0AA88H009</accession>
<keyword evidence="3" id="KW-1185">Reference proteome</keyword>
<dbReference type="RefSeq" id="XP_044554202.1">
    <property type="nucleotide sequence ID" value="XM_044688340.1"/>
</dbReference>
<proteinExistence type="predicted"/>
<sequence length="436" mass="49036">MKKDAQEEETLMVDQEDEVMMESSTLLSDDSLASESTTNHQPITTGSSASRQWQKDSSAQPLIAGYSICVGITTRDESLPVYDTPSKMYSSLRYKLHYKCTVNAEQVSPFPKLLMCRITVIDDESGKEIKKDNKPIVDDSLISLKNTSSGNVGIYEANHKIKFKSVSFHHNKSKWRLLLQLFSDSNHSINTPVYTMKSGCFHVYARRPKVSERDASNGLLSSGSEVATNTTTTNTTTTTTKEEKRRKNTEVKKRKRSSRVKREEEEEEDDEEEKSNSCPLNVSHDAPSCTEETSSLHKKVKLMENFKKTLDLLLKYHSEMDDEDKVTGFGLIQQKMYHHFYGPIPSDLMSSMIPVQSIMPSSSEENSTESTTLQCGSADDLFNSSALFSESHATTTFLESNTTDIPETSNEVNHCSSSFEMDYFAPSMSEDFTAFI</sequence>
<feature type="compositionally biased region" description="Basic and acidic residues" evidence="1">
    <location>
        <begin position="240"/>
        <end position="251"/>
    </location>
</feature>
<dbReference type="Proteomes" id="UP000816034">
    <property type="component" value="Unassembled WGS sequence"/>
</dbReference>
<feature type="compositionally biased region" description="Polar residues" evidence="1">
    <location>
        <begin position="39"/>
        <end position="54"/>
    </location>
</feature>
<feature type="compositionally biased region" description="Polar residues" evidence="1">
    <location>
        <begin position="218"/>
        <end position="227"/>
    </location>
</feature>
<dbReference type="EMBL" id="PYSW02000005">
    <property type="protein sequence ID" value="KAG2392308.1"/>
    <property type="molecule type" value="Genomic_DNA"/>
</dbReference>
<name>A0AA88H009_NAELO</name>
<organism evidence="2 3">
    <name type="scientific">Naegleria lovaniensis</name>
    <name type="common">Amoeba</name>
    <dbReference type="NCBI Taxonomy" id="51637"/>
    <lineage>
        <taxon>Eukaryota</taxon>
        <taxon>Discoba</taxon>
        <taxon>Heterolobosea</taxon>
        <taxon>Tetramitia</taxon>
        <taxon>Eutetramitia</taxon>
        <taxon>Vahlkampfiidae</taxon>
        <taxon>Naegleria</taxon>
    </lineage>
</organism>
<gene>
    <name evidence="2" type="ORF">C9374_012560</name>
</gene>
<reference evidence="2 3" key="1">
    <citation type="journal article" date="2018" name="BMC Genomics">
        <title>The genome of Naegleria lovaniensis, the basis for a comparative approach to unravel pathogenicity factors of the human pathogenic amoeba N. fowleri.</title>
        <authorList>
            <person name="Liechti N."/>
            <person name="Schurch N."/>
            <person name="Bruggmann R."/>
            <person name="Wittwer M."/>
        </authorList>
    </citation>
    <scope>NUCLEOTIDE SEQUENCE [LARGE SCALE GENOMIC DNA]</scope>
    <source>
        <strain evidence="2 3">ATCC 30569</strain>
    </source>
</reference>
<protein>
    <submittedName>
        <fullName evidence="2">Uncharacterized protein</fullName>
    </submittedName>
</protein>
<feature type="compositionally biased region" description="Low complexity" evidence="1">
    <location>
        <begin position="228"/>
        <end position="239"/>
    </location>
</feature>
<comment type="caution">
    <text evidence="2">The sequence shown here is derived from an EMBL/GenBank/DDBJ whole genome shotgun (WGS) entry which is preliminary data.</text>
</comment>
<dbReference type="AlphaFoldDB" id="A0AA88H009"/>
<feature type="compositionally biased region" description="Acidic residues" evidence="1">
    <location>
        <begin position="264"/>
        <end position="273"/>
    </location>
</feature>
<dbReference type="GeneID" id="68105014"/>